<dbReference type="EC" id="2.7.6.3" evidence="3"/>
<dbReference type="SUPFAM" id="SSF55083">
    <property type="entry name" value="6-hydroxymethyl-7,8-dihydropterin pyrophosphokinase, HPPK"/>
    <property type="match status" value="1"/>
</dbReference>
<sequence>MLNQVYLSLGSNIGDRMQHLQRAVEMLQLRPENQLLAISPVFETEPVGGVQQRSFYNIALKLTTSLNAADLLKYLHVIERSLRRQRLIHWGPRTIDLDILYFNNEEYRSATLKIPHPEIKNRRFVIEPLLTIVTEDDFHQRLTDLLATTPDHNWLKIIREKEDVNPWIR</sequence>
<comment type="catalytic activity">
    <reaction evidence="1">
        <text>6-hydroxymethyl-7,8-dihydropterin + ATP = (7,8-dihydropterin-6-yl)methyl diphosphate + AMP + H(+)</text>
        <dbReference type="Rhea" id="RHEA:11412"/>
        <dbReference type="ChEBI" id="CHEBI:15378"/>
        <dbReference type="ChEBI" id="CHEBI:30616"/>
        <dbReference type="ChEBI" id="CHEBI:44841"/>
        <dbReference type="ChEBI" id="CHEBI:72950"/>
        <dbReference type="ChEBI" id="CHEBI:456215"/>
        <dbReference type="EC" id="2.7.6.3"/>
    </reaction>
</comment>
<name>A0ABS2EN45_9LACO</name>
<comment type="pathway">
    <text evidence="2">Cofactor biosynthesis; tetrahydrofolate biosynthesis; 2-amino-4-hydroxy-6-hydroxymethyl-7,8-dihydropteridine diphosphate from 7,8-dihydroneopterin triphosphate: step 4/4.</text>
</comment>
<protein>
    <recommendedName>
        <fullName evidence="3">2-amino-4-hydroxy-6-hydroxymethyldihydropteridine diphosphokinase</fullName>
        <ecNumber evidence="3">2.7.6.3</ecNumber>
    </recommendedName>
</protein>
<dbReference type="PANTHER" id="PTHR43071">
    <property type="entry name" value="2-AMINO-4-HYDROXY-6-HYDROXYMETHYLDIHYDROPTERIDINE PYROPHOSPHOKINASE"/>
    <property type="match status" value="1"/>
</dbReference>
<dbReference type="RefSeq" id="WP_204776309.1">
    <property type="nucleotide sequence ID" value="NZ_JACJJQ010000013.1"/>
</dbReference>
<organism evidence="10 11">
    <name type="scientific">Limosilactobacillus alvi</name>
    <dbReference type="NCBI Taxonomy" id="990412"/>
    <lineage>
        <taxon>Bacteria</taxon>
        <taxon>Bacillati</taxon>
        <taxon>Bacillota</taxon>
        <taxon>Bacilli</taxon>
        <taxon>Lactobacillales</taxon>
        <taxon>Lactobacillaceae</taxon>
        <taxon>Limosilactobacillus</taxon>
    </lineage>
</organism>
<evidence type="ECO:0000256" key="3">
    <source>
        <dbReference type="ARBA" id="ARBA00013253"/>
    </source>
</evidence>
<evidence type="ECO:0000259" key="9">
    <source>
        <dbReference type="PROSITE" id="PS00794"/>
    </source>
</evidence>
<dbReference type="PROSITE" id="PS00794">
    <property type="entry name" value="HPPK"/>
    <property type="match status" value="1"/>
</dbReference>
<keyword evidence="5" id="KW-0547">Nucleotide-binding</keyword>
<evidence type="ECO:0000313" key="10">
    <source>
        <dbReference type="EMBL" id="MBM6753914.1"/>
    </source>
</evidence>
<dbReference type="Pfam" id="PF01288">
    <property type="entry name" value="HPPK"/>
    <property type="match status" value="1"/>
</dbReference>
<evidence type="ECO:0000256" key="7">
    <source>
        <dbReference type="ARBA" id="ARBA00022840"/>
    </source>
</evidence>
<keyword evidence="11" id="KW-1185">Reference proteome</keyword>
<keyword evidence="8" id="KW-0289">Folate biosynthesis</keyword>
<keyword evidence="6" id="KW-0418">Kinase</keyword>
<dbReference type="InterPro" id="IPR035907">
    <property type="entry name" value="Hppk_sf"/>
</dbReference>
<dbReference type="PANTHER" id="PTHR43071:SF1">
    <property type="entry name" value="2-AMINO-4-HYDROXY-6-HYDROXYMETHYLDIHYDROPTERIDINE PYROPHOSPHOKINASE"/>
    <property type="match status" value="1"/>
</dbReference>
<evidence type="ECO:0000256" key="4">
    <source>
        <dbReference type="ARBA" id="ARBA00022679"/>
    </source>
</evidence>
<dbReference type="InterPro" id="IPR000550">
    <property type="entry name" value="Hppk"/>
</dbReference>
<evidence type="ECO:0000256" key="8">
    <source>
        <dbReference type="ARBA" id="ARBA00022909"/>
    </source>
</evidence>
<dbReference type="GO" id="GO:0003848">
    <property type="term" value="F:2-amino-4-hydroxy-6-hydroxymethyldihydropteridine diphosphokinase activity"/>
    <property type="evidence" value="ECO:0007669"/>
    <property type="project" value="UniProtKB-EC"/>
</dbReference>
<evidence type="ECO:0000313" key="11">
    <source>
        <dbReference type="Proteomes" id="UP000776629"/>
    </source>
</evidence>
<gene>
    <name evidence="10" type="primary">folK</name>
    <name evidence="10" type="ORF">H5993_03950</name>
</gene>
<dbReference type="EMBL" id="JACJJQ010000013">
    <property type="protein sequence ID" value="MBM6753914.1"/>
    <property type="molecule type" value="Genomic_DNA"/>
</dbReference>
<evidence type="ECO:0000256" key="5">
    <source>
        <dbReference type="ARBA" id="ARBA00022741"/>
    </source>
</evidence>
<evidence type="ECO:0000256" key="2">
    <source>
        <dbReference type="ARBA" id="ARBA00005051"/>
    </source>
</evidence>
<reference evidence="10 11" key="1">
    <citation type="journal article" date="2021" name="Sci. Rep.">
        <title>The distribution of antibiotic resistance genes in chicken gut microbiota commensals.</title>
        <authorList>
            <person name="Juricova H."/>
            <person name="Matiasovicova J."/>
            <person name="Kubasova T."/>
            <person name="Cejkova D."/>
            <person name="Rychlik I."/>
        </authorList>
    </citation>
    <scope>NUCLEOTIDE SEQUENCE [LARGE SCALE GENOMIC DNA]</scope>
    <source>
        <strain evidence="10 11">An810</strain>
    </source>
</reference>
<evidence type="ECO:0000256" key="6">
    <source>
        <dbReference type="ARBA" id="ARBA00022777"/>
    </source>
</evidence>
<keyword evidence="4 10" id="KW-0808">Transferase</keyword>
<dbReference type="NCBIfam" id="TIGR01498">
    <property type="entry name" value="folK"/>
    <property type="match status" value="1"/>
</dbReference>
<dbReference type="CDD" id="cd00483">
    <property type="entry name" value="HPPK"/>
    <property type="match status" value="1"/>
</dbReference>
<comment type="caution">
    <text evidence="10">The sequence shown here is derived from an EMBL/GenBank/DDBJ whole genome shotgun (WGS) entry which is preliminary data.</text>
</comment>
<feature type="domain" description="7,8-dihydro-6-hydroxymethylpterin-pyrophosphokinase" evidence="9">
    <location>
        <begin position="89"/>
        <end position="100"/>
    </location>
</feature>
<dbReference type="Gene3D" id="3.30.70.560">
    <property type="entry name" value="7,8-Dihydro-6-hydroxymethylpterin-pyrophosphokinase HPPK"/>
    <property type="match status" value="1"/>
</dbReference>
<accession>A0ABS2EN45</accession>
<keyword evidence="7" id="KW-0067">ATP-binding</keyword>
<evidence type="ECO:0000256" key="1">
    <source>
        <dbReference type="ARBA" id="ARBA00000198"/>
    </source>
</evidence>
<dbReference type="Proteomes" id="UP000776629">
    <property type="component" value="Unassembled WGS sequence"/>
</dbReference>
<proteinExistence type="predicted"/>